<gene>
    <name evidence="1" type="ORF">D5086_009452</name>
</gene>
<name>A0ACC4CII4_POPAL</name>
<protein>
    <submittedName>
        <fullName evidence="1">Uncharacterized protein</fullName>
    </submittedName>
</protein>
<organism evidence="1 2">
    <name type="scientific">Populus alba</name>
    <name type="common">White poplar</name>
    <dbReference type="NCBI Taxonomy" id="43335"/>
    <lineage>
        <taxon>Eukaryota</taxon>
        <taxon>Viridiplantae</taxon>
        <taxon>Streptophyta</taxon>
        <taxon>Embryophyta</taxon>
        <taxon>Tracheophyta</taxon>
        <taxon>Spermatophyta</taxon>
        <taxon>Magnoliopsida</taxon>
        <taxon>eudicotyledons</taxon>
        <taxon>Gunneridae</taxon>
        <taxon>Pentapetalae</taxon>
        <taxon>rosids</taxon>
        <taxon>fabids</taxon>
        <taxon>Malpighiales</taxon>
        <taxon>Salicaceae</taxon>
        <taxon>Saliceae</taxon>
        <taxon>Populus</taxon>
    </lineage>
</organism>
<evidence type="ECO:0000313" key="2">
    <source>
        <dbReference type="Proteomes" id="UP000309997"/>
    </source>
</evidence>
<sequence length="104" mass="11317">MIGCLVAAEVENILMRQRSTNDYVFCPNANHSSAMLNTCISVFGQRGNMKFEPPFPFSSVAALSSDFGIVAVDNDSAELQPALSNRTSLRPLGPSEFEISVKLF</sequence>
<accession>A0ACC4CII4</accession>
<evidence type="ECO:0000313" key="1">
    <source>
        <dbReference type="EMBL" id="KAL3597815.1"/>
    </source>
</evidence>
<proteinExistence type="predicted"/>
<comment type="caution">
    <text evidence="1">The sequence shown here is derived from an EMBL/GenBank/DDBJ whole genome shotgun (WGS) entry which is preliminary data.</text>
</comment>
<keyword evidence="2" id="KW-1185">Reference proteome</keyword>
<reference evidence="1 2" key="1">
    <citation type="journal article" date="2024" name="Plant Biotechnol. J.">
        <title>Genome and CRISPR/Cas9 system of a widespread forest tree (Populus alba) in the world.</title>
        <authorList>
            <person name="Liu Y.J."/>
            <person name="Jiang P.F."/>
            <person name="Han X.M."/>
            <person name="Li X.Y."/>
            <person name="Wang H.M."/>
            <person name="Wang Y.J."/>
            <person name="Wang X.X."/>
            <person name="Zeng Q.Y."/>
        </authorList>
    </citation>
    <scope>NUCLEOTIDE SEQUENCE [LARGE SCALE GENOMIC DNA]</scope>
    <source>
        <strain evidence="2">cv. PAL-ZL1</strain>
    </source>
</reference>
<dbReference type="EMBL" id="RCHU02000004">
    <property type="protein sequence ID" value="KAL3597815.1"/>
    <property type="molecule type" value="Genomic_DNA"/>
</dbReference>
<dbReference type="Proteomes" id="UP000309997">
    <property type="component" value="Unassembled WGS sequence"/>
</dbReference>